<organism evidence="1 2">
    <name type="scientific">Candidatus Roizmanbacteria bacterium CG22_combo_CG10-13_8_21_14_all_38_20</name>
    <dbReference type="NCBI Taxonomy" id="1974862"/>
    <lineage>
        <taxon>Bacteria</taxon>
        <taxon>Candidatus Roizmaniibacteriota</taxon>
    </lineage>
</organism>
<sequence length="85" mass="9743">MNKKITKIVYTDEPIKLGKTVVAKDFLPPPEALVFKQDTKKVTLSLTSESIIFFKQQAKKHDVKYQVMIRNLLDKYTRSLSPATS</sequence>
<comment type="caution">
    <text evidence="1">The sequence shown here is derived from an EMBL/GenBank/DDBJ whole genome shotgun (WGS) entry which is preliminary data.</text>
</comment>
<dbReference type="Proteomes" id="UP000231246">
    <property type="component" value="Unassembled WGS sequence"/>
</dbReference>
<dbReference type="EMBL" id="PCTA01000019">
    <property type="protein sequence ID" value="PIP61690.1"/>
    <property type="molecule type" value="Genomic_DNA"/>
</dbReference>
<name>A0A2H0BXC1_9BACT</name>
<evidence type="ECO:0000313" key="2">
    <source>
        <dbReference type="Proteomes" id="UP000231246"/>
    </source>
</evidence>
<dbReference type="AlphaFoldDB" id="A0A2H0BXC1"/>
<accession>A0A2H0BXC1</accession>
<evidence type="ECO:0000313" key="1">
    <source>
        <dbReference type="EMBL" id="PIP61690.1"/>
    </source>
</evidence>
<reference evidence="1 2" key="1">
    <citation type="submission" date="2017-09" db="EMBL/GenBank/DDBJ databases">
        <title>Depth-based differentiation of microbial function through sediment-hosted aquifers and enrichment of novel symbionts in the deep terrestrial subsurface.</title>
        <authorList>
            <person name="Probst A.J."/>
            <person name="Ladd B."/>
            <person name="Jarett J.K."/>
            <person name="Geller-Mcgrath D.E."/>
            <person name="Sieber C.M."/>
            <person name="Emerson J.B."/>
            <person name="Anantharaman K."/>
            <person name="Thomas B.C."/>
            <person name="Malmstrom R."/>
            <person name="Stieglmeier M."/>
            <person name="Klingl A."/>
            <person name="Woyke T."/>
            <person name="Ryan C.M."/>
            <person name="Banfield J.F."/>
        </authorList>
    </citation>
    <scope>NUCLEOTIDE SEQUENCE [LARGE SCALE GENOMIC DNA]</scope>
    <source>
        <strain evidence="1">CG22_combo_CG10-13_8_21_14_all_38_20</strain>
    </source>
</reference>
<proteinExistence type="predicted"/>
<protein>
    <submittedName>
        <fullName evidence="1">CopG family transcriptional regulator</fullName>
    </submittedName>
</protein>
<gene>
    <name evidence="1" type="ORF">COW99_02810</name>
</gene>